<dbReference type="GO" id="GO:0008270">
    <property type="term" value="F:zinc ion binding"/>
    <property type="evidence" value="ECO:0007669"/>
    <property type="project" value="UniProtKB-KW"/>
</dbReference>
<dbReference type="PANTHER" id="PTHR46367">
    <property type="entry name" value="ATAXIN-7-LIKE PROTEIN 3"/>
    <property type="match status" value="1"/>
</dbReference>
<evidence type="ECO:0000313" key="12">
    <source>
        <dbReference type="EMBL" id="CAH1116580.1"/>
    </source>
</evidence>
<evidence type="ECO:0000256" key="9">
    <source>
        <dbReference type="ARBA" id="ARBA00023242"/>
    </source>
</evidence>
<keyword evidence="6" id="KW-0805">Transcription regulation</keyword>
<keyword evidence="13" id="KW-1185">Reference proteome</keyword>
<dbReference type="PANTHER" id="PTHR46367:SF1">
    <property type="entry name" value="ATAXIN-7-LIKE PROTEIN 3"/>
    <property type="match status" value="1"/>
</dbReference>
<comment type="function">
    <text evidence="10">Component of the transcription regulatory histone acetylation (HAT) complex SAGA, a multiprotein complex that activates transcription by remodeling chromatin and mediating histone acetylation and deubiquitination. Within the SAGA complex, participates in a subcomplex that specifically deubiquitinates histone H2B. The SAGA complex is recruited to specific gene promoters by activators, where it is required for transcription.</text>
</comment>
<protein>
    <recommendedName>
        <fullName evidence="10">SAGA-associated factor 11</fullName>
    </recommendedName>
</protein>
<dbReference type="AlphaFoldDB" id="A0A9P0D8Y3"/>
<evidence type="ECO:0000256" key="6">
    <source>
        <dbReference type="ARBA" id="ARBA00023015"/>
    </source>
</evidence>
<dbReference type="GO" id="GO:0006325">
    <property type="term" value="P:chromatin organization"/>
    <property type="evidence" value="ECO:0007669"/>
    <property type="project" value="UniProtKB-KW"/>
</dbReference>
<evidence type="ECO:0000313" key="13">
    <source>
        <dbReference type="Proteomes" id="UP001153737"/>
    </source>
</evidence>
<keyword evidence="7 10" id="KW-0010">Activator</keyword>
<feature type="compositionally biased region" description="Low complexity" evidence="11">
    <location>
        <begin position="210"/>
        <end position="224"/>
    </location>
</feature>
<keyword evidence="4" id="KW-0862">Zinc</keyword>
<reference evidence="12" key="2">
    <citation type="submission" date="2022-10" db="EMBL/GenBank/DDBJ databases">
        <authorList>
            <consortium name="ENA_rothamsted_submissions"/>
            <consortium name="culmorum"/>
            <person name="King R."/>
        </authorList>
    </citation>
    <scope>NUCLEOTIDE SEQUENCE</scope>
</reference>
<dbReference type="InterPro" id="IPR013246">
    <property type="entry name" value="SAGA_su_Sgf11"/>
</dbReference>
<evidence type="ECO:0000256" key="2">
    <source>
        <dbReference type="ARBA" id="ARBA00022723"/>
    </source>
</evidence>
<evidence type="ECO:0000256" key="11">
    <source>
        <dbReference type="SAM" id="MobiDB-lite"/>
    </source>
</evidence>
<feature type="compositionally biased region" description="Basic residues" evidence="11">
    <location>
        <begin position="157"/>
        <end position="174"/>
    </location>
</feature>
<accession>A0A9P0D8Y3</accession>
<keyword evidence="3" id="KW-0863">Zinc-finger</keyword>
<evidence type="ECO:0000256" key="7">
    <source>
        <dbReference type="ARBA" id="ARBA00023159"/>
    </source>
</evidence>
<evidence type="ECO:0000256" key="10">
    <source>
        <dbReference type="RuleBase" id="RU261113"/>
    </source>
</evidence>
<gene>
    <name evidence="12" type="ORF">PHAECO_LOCUS1226</name>
</gene>
<keyword evidence="8" id="KW-0804">Transcription</keyword>
<name>A0A9P0D8Y3_PHACE</name>
<feature type="compositionally biased region" description="Basic residues" evidence="11">
    <location>
        <begin position="225"/>
        <end position="238"/>
    </location>
</feature>
<dbReference type="Pfam" id="PF08209">
    <property type="entry name" value="Sgf11"/>
    <property type="match status" value="1"/>
</dbReference>
<keyword evidence="9" id="KW-0539">Nucleus</keyword>
<dbReference type="Gene3D" id="3.30.160.60">
    <property type="entry name" value="Classic Zinc Finger"/>
    <property type="match status" value="1"/>
</dbReference>
<evidence type="ECO:0000256" key="5">
    <source>
        <dbReference type="ARBA" id="ARBA00022853"/>
    </source>
</evidence>
<keyword evidence="2" id="KW-0479">Metal-binding</keyword>
<comment type="similarity">
    <text evidence="10">Belongs to the SGF11 family.</text>
</comment>
<evidence type="ECO:0000256" key="4">
    <source>
        <dbReference type="ARBA" id="ARBA00022833"/>
    </source>
</evidence>
<sequence length="251" mass="28153">MSKRQELDQKQLFSSLSRDFHDLISDKQQLRASLENFLNNLVDEFTLGIIFHLHRKYKTNAYDLDVSDSCDENEPGDIDIFSQHNLKKTQDCVCPYCDRAVAAPRFAPHLETCMGLGRLGRSRNAARRVASSSKDSSNYGGPPTDDEDDADWSTGDRRKKKKDKNCSKKGRGTPKKNYEPEPVDSLNVDVEGEDDELSNLRDILHLQDHSNSTSPADSASSSGSTKRKDKSKSRKSSKRDRGSPSPNISLE</sequence>
<comment type="subcellular location">
    <subcellularLocation>
        <location evidence="1 10">Nucleus</location>
    </subcellularLocation>
</comment>
<evidence type="ECO:0000256" key="1">
    <source>
        <dbReference type="ARBA" id="ARBA00004123"/>
    </source>
</evidence>
<comment type="subunit">
    <text evidence="10">Component of some SAGA transcription coactivator-HAT complexes.</text>
</comment>
<dbReference type="InterPro" id="IPR051078">
    <property type="entry name" value="SGF11"/>
</dbReference>
<dbReference type="GO" id="GO:0000124">
    <property type="term" value="C:SAGA complex"/>
    <property type="evidence" value="ECO:0007669"/>
    <property type="project" value="TreeGrafter"/>
</dbReference>
<keyword evidence="5" id="KW-0156">Chromatin regulator</keyword>
<proteinExistence type="inferred from homology"/>
<evidence type="ECO:0000256" key="3">
    <source>
        <dbReference type="ARBA" id="ARBA00022771"/>
    </source>
</evidence>
<dbReference type="Proteomes" id="UP001153737">
    <property type="component" value="Chromosome 1"/>
</dbReference>
<reference evidence="12" key="1">
    <citation type="submission" date="2022-01" db="EMBL/GenBank/DDBJ databases">
        <authorList>
            <person name="King R."/>
        </authorList>
    </citation>
    <scope>NUCLEOTIDE SEQUENCE</scope>
</reference>
<organism evidence="12 13">
    <name type="scientific">Phaedon cochleariae</name>
    <name type="common">Mustard beetle</name>
    <dbReference type="NCBI Taxonomy" id="80249"/>
    <lineage>
        <taxon>Eukaryota</taxon>
        <taxon>Metazoa</taxon>
        <taxon>Ecdysozoa</taxon>
        <taxon>Arthropoda</taxon>
        <taxon>Hexapoda</taxon>
        <taxon>Insecta</taxon>
        <taxon>Pterygota</taxon>
        <taxon>Neoptera</taxon>
        <taxon>Endopterygota</taxon>
        <taxon>Coleoptera</taxon>
        <taxon>Polyphaga</taxon>
        <taxon>Cucujiformia</taxon>
        <taxon>Chrysomeloidea</taxon>
        <taxon>Chrysomelidae</taxon>
        <taxon>Chrysomelinae</taxon>
        <taxon>Chrysomelini</taxon>
        <taxon>Phaedon</taxon>
    </lineage>
</organism>
<dbReference type="GO" id="GO:0003713">
    <property type="term" value="F:transcription coactivator activity"/>
    <property type="evidence" value="ECO:0007669"/>
    <property type="project" value="TreeGrafter"/>
</dbReference>
<feature type="region of interest" description="Disordered" evidence="11">
    <location>
        <begin position="125"/>
        <end position="251"/>
    </location>
</feature>
<dbReference type="GO" id="GO:0006357">
    <property type="term" value="P:regulation of transcription by RNA polymerase II"/>
    <property type="evidence" value="ECO:0007669"/>
    <property type="project" value="TreeGrafter"/>
</dbReference>
<dbReference type="GO" id="GO:0071819">
    <property type="term" value="C:DUBm complex"/>
    <property type="evidence" value="ECO:0007669"/>
    <property type="project" value="TreeGrafter"/>
</dbReference>
<evidence type="ECO:0000256" key="8">
    <source>
        <dbReference type="ARBA" id="ARBA00023163"/>
    </source>
</evidence>
<dbReference type="OrthoDB" id="21557at2759"/>
<feature type="compositionally biased region" description="Basic and acidic residues" evidence="11">
    <location>
        <begin position="198"/>
        <end position="208"/>
    </location>
</feature>
<dbReference type="EMBL" id="OU896707">
    <property type="protein sequence ID" value="CAH1116580.1"/>
    <property type="molecule type" value="Genomic_DNA"/>
</dbReference>